<feature type="transmembrane region" description="Helical" evidence="5">
    <location>
        <begin position="214"/>
        <end position="233"/>
    </location>
</feature>
<dbReference type="AlphaFoldDB" id="A0A1J4RT78"/>
<feature type="transmembrane region" description="Helical" evidence="5">
    <location>
        <begin position="341"/>
        <end position="360"/>
    </location>
</feature>
<dbReference type="EMBL" id="MNUJ01000047">
    <property type="protein sequence ID" value="OIN89157.1"/>
    <property type="molecule type" value="Genomic_DNA"/>
</dbReference>
<feature type="transmembrane region" description="Helical" evidence="5">
    <location>
        <begin position="240"/>
        <end position="262"/>
    </location>
</feature>
<evidence type="ECO:0000259" key="6">
    <source>
        <dbReference type="Pfam" id="PF04932"/>
    </source>
</evidence>
<feature type="transmembrane region" description="Helical" evidence="5">
    <location>
        <begin position="30"/>
        <end position="51"/>
    </location>
</feature>
<protein>
    <recommendedName>
        <fullName evidence="6">O-antigen ligase-related domain-containing protein</fullName>
    </recommendedName>
</protein>
<dbReference type="GO" id="GO:0016020">
    <property type="term" value="C:membrane"/>
    <property type="evidence" value="ECO:0007669"/>
    <property type="project" value="UniProtKB-SubCell"/>
</dbReference>
<evidence type="ECO:0000313" key="8">
    <source>
        <dbReference type="Proteomes" id="UP000182753"/>
    </source>
</evidence>
<feature type="transmembrane region" description="Helical" evidence="5">
    <location>
        <begin position="63"/>
        <end position="80"/>
    </location>
</feature>
<feature type="transmembrane region" description="Helical" evidence="5">
    <location>
        <begin position="7"/>
        <end position="24"/>
    </location>
</feature>
<comment type="subcellular location">
    <subcellularLocation>
        <location evidence="1">Membrane</location>
        <topology evidence="1">Multi-pass membrane protein</topology>
    </subcellularLocation>
</comment>
<dbReference type="InterPro" id="IPR051533">
    <property type="entry name" value="WaaL-like"/>
</dbReference>
<feature type="transmembrane region" description="Helical" evidence="5">
    <location>
        <begin position="114"/>
        <end position="134"/>
    </location>
</feature>
<evidence type="ECO:0000256" key="5">
    <source>
        <dbReference type="SAM" id="Phobius"/>
    </source>
</evidence>
<sequence length="420" mass="47936">MSDNIKKFSNVLIVLFFLFLPFERLLTFEFFGLTAKISFFLLMILVLFFLAKLPRIKFAPEEKILLLFGAISYLSAFWSIDFKRSLIISTIYLLVFFGFFALRRQINEKNSEIIKLIVIYFGALLCLFALWQYFADLYNLSAYTFLRPEYQKVVFGFPRPQATFLEPLYFANFLLLPTFFTAERLLKDKKIYPFMVINLFLMMLVVVLTLSRGAYFAFAFAAIILAIFIIVRFKEFIRRLWLTVFIVLLGIVAGVMLIYLTVPRQNFSLFVTHSGISDAATGGSTLGRLYTSELALSQSLKYPLGIGAGAFGALPEFDNLYEKGIYQTVGSLYPEILVEEGVLGFLLFAAFIWLLLRHLWKSTASGKPVSSTAERLEGLIYLAILLAILVQAVSFSSLYILPIWAFFALAWPVPPTKLQI</sequence>
<proteinExistence type="predicted"/>
<evidence type="ECO:0000313" key="7">
    <source>
        <dbReference type="EMBL" id="OIN89157.1"/>
    </source>
</evidence>
<keyword evidence="3 5" id="KW-1133">Transmembrane helix</keyword>
<dbReference type="PANTHER" id="PTHR37422:SF13">
    <property type="entry name" value="LIPOPOLYSACCHARIDE BIOSYNTHESIS PROTEIN PA4999-RELATED"/>
    <property type="match status" value="1"/>
</dbReference>
<gene>
    <name evidence="7" type="ORF">AUJ40_02235</name>
</gene>
<evidence type="ECO:0000256" key="2">
    <source>
        <dbReference type="ARBA" id="ARBA00022692"/>
    </source>
</evidence>
<dbReference type="InterPro" id="IPR007016">
    <property type="entry name" value="O-antigen_ligase-rel_domated"/>
</dbReference>
<feature type="transmembrane region" description="Helical" evidence="5">
    <location>
        <begin position="380"/>
        <end position="407"/>
    </location>
</feature>
<dbReference type="PANTHER" id="PTHR37422">
    <property type="entry name" value="TEICHURONIC ACID BIOSYNTHESIS PROTEIN TUAE"/>
    <property type="match status" value="1"/>
</dbReference>
<feature type="domain" description="O-antigen ligase-related" evidence="6">
    <location>
        <begin position="198"/>
        <end position="349"/>
    </location>
</feature>
<name>A0A1J4RT78_9BACT</name>
<evidence type="ECO:0000256" key="1">
    <source>
        <dbReference type="ARBA" id="ARBA00004141"/>
    </source>
</evidence>
<comment type="caution">
    <text evidence="7">The sequence shown here is derived from an EMBL/GenBank/DDBJ whole genome shotgun (WGS) entry which is preliminary data.</text>
</comment>
<feature type="transmembrane region" description="Helical" evidence="5">
    <location>
        <begin position="86"/>
        <end position="102"/>
    </location>
</feature>
<dbReference type="Pfam" id="PF04932">
    <property type="entry name" value="Wzy_C"/>
    <property type="match status" value="1"/>
</dbReference>
<evidence type="ECO:0000256" key="4">
    <source>
        <dbReference type="ARBA" id="ARBA00023136"/>
    </source>
</evidence>
<organism evidence="7 8">
    <name type="scientific">Candidatus Berkelbacteria bacterium CG1_02_42_45</name>
    <dbReference type="NCBI Taxonomy" id="1805036"/>
    <lineage>
        <taxon>Bacteria</taxon>
        <taxon>Candidatus Berkelbacteria</taxon>
    </lineage>
</organism>
<feature type="transmembrane region" description="Helical" evidence="5">
    <location>
        <begin position="168"/>
        <end position="186"/>
    </location>
</feature>
<keyword evidence="4 5" id="KW-0472">Membrane</keyword>
<reference evidence="7 8" key="1">
    <citation type="journal article" date="2016" name="Environ. Microbiol.">
        <title>Genomic resolution of a cold subsurface aquifer community provides metabolic insights for novel microbes adapted to high CO concentrations.</title>
        <authorList>
            <person name="Probst A.J."/>
            <person name="Castelle C.J."/>
            <person name="Singh A."/>
            <person name="Brown C.T."/>
            <person name="Anantharaman K."/>
            <person name="Sharon I."/>
            <person name="Hug L.A."/>
            <person name="Burstein D."/>
            <person name="Emerson J.B."/>
            <person name="Thomas B.C."/>
            <person name="Banfield J.F."/>
        </authorList>
    </citation>
    <scope>NUCLEOTIDE SEQUENCE [LARGE SCALE GENOMIC DNA]</scope>
    <source>
        <strain evidence="7">CG1_02_42_45</strain>
    </source>
</reference>
<keyword evidence="2 5" id="KW-0812">Transmembrane</keyword>
<accession>A0A1J4RT78</accession>
<evidence type="ECO:0000256" key="3">
    <source>
        <dbReference type="ARBA" id="ARBA00022989"/>
    </source>
</evidence>
<dbReference type="Proteomes" id="UP000182753">
    <property type="component" value="Unassembled WGS sequence"/>
</dbReference>
<feature type="transmembrane region" description="Helical" evidence="5">
    <location>
        <begin position="191"/>
        <end position="208"/>
    </location>
</feature>